<keyword evidence="2" id="KW-0489">Methyltransferase</keyword>
<evidence type="ECO:0000313" key="2">
    <source>
        <dbReference type="EMBL" id="PPJ63639.1"/>
    </source>
</evidence>
<sequence>MLKLNLGCGFHTPSGWLNVDYAIGAWLAKTPGFSTINKKFKFINFNWSNDIFLCDLTKKLPWDDDSVDIIYSSHSLEHLSKIEGRYLLRECHRLLKTNGIIRIVVPDLKVIINRYTEGKIAADEVLDQLYVSYNSPTDRVLKRIIAPFIQFPHKCMYDTPTLLRIMSEIGFEVISKQAFESEIKDVEVIEQSERTAESIIVEGKKISAYVCKQANFVPLDSLATET</sequence>
<name>A0A2S6CV78_9CYAN</name>
<keyword evidence="2" id="KW-0808">Transferase</keyword>
<evidence type="ECO:0000313" key="3">
    <source>
        <dbReference type="Proteomes" id="UP000239589"/>
    </source>
</evidence>
<organism evidence="2 3">
    <name type="scientific">Cuspidothrix issatschenkoi CHARLIE-1</name>
    <dbReference type="NCBI Taxonomy" id="2052836"/>
    <lineage>
        <taxon>Bacteria</taxon>
        <taxon>Bacillati</taxon>
        <taxon>Cyanobacteriota</taxon>
        <taxon>Cyanophyceae</taxon>
        <taxon>Nostocales</taxon>
        <taxon>Aphanizomenonaceae</taxon>
        <taxon>Cuspidothrix</taxon>
    </lineage>
</organism>
<feature type="domain" description="Methyltransferase type 11" evidence="1">
    <location>
        <begin position="49"/>
        <end position="101"/>
    </location>
</feature>
<reference evidence="2 3" key="1">
    <citation type="submission" date="2018-02" db="EMBL/GenBank/DDBJ databases">
        <title>Discovery of a pederin family compound in a non-symbiotic bloom-forming cyanobacterium.</title>
        <authorList>
            <person name="Kust A."/>
            <person name="Mares J."/>
            <person name="Jokela J."/>
            <person name="Urajova P."/>
            <person name="Hajek J."/>
            <person name="Saurav K."/>
            <person name="Voracova K."/>
            <person name="Fewer D.P."/>
            <person name="Haapaniemi E."/>
            <person name="Permi P."/>
            <person name="Rehakova K."/>
            <person name="Sivonen K."/>
            <person name="Hrouzek P."/>
        </authorList>
    </citation>
    <scope>NUCLEOTIDE SEQUENCE [LARGE SCALE GENOMIC DNA]</scope>
    <source>
        <strain evidence="2 3">CHARLIE-1</strain>
    </source>
</reference>
<dbReference type="GO" id="GO:0008757">
    <property type="term" value="F:S-adenosylmethionine-dependent methyltransferase activity"/>
    <property type="evidence" value="ECO:0007669"/>
    <property type="project" value="InterPro"/>
</dbReference>
<dbReference type="SUPFAM" id="SSF53335">
    <property type="entry name" value="S-adenosyl-L-methionine-dependent methyltransferases"/>
    <property type="match status" value="1"/>
</dbReference>
<comment type="caution">
    <text evidence="2">The sequence shown here is derived from an EMBL/GenBank/DDBJ whole genome shotgun (WGS) entry which is preliminary data.</text>
</comment>
<dbReference type="Gene3D" id="3.40.50.150">
    <property type="entry name" value="Vaccinia Virus protein VP39"/>
    <property type="match status" value="1"/>
</dbReference>
<dbReference type="InterPro" id="IPR013216">
    <property type="entry name" value="Methyltransf_11"/>
</dbReference>
<keyword evidence="3" id="KW-1185">Reference proteome</keyword>
<dbReference type="InterPro" id="IPR029063">
    <property type="entry name" value="SAM-dependent_MTases_sf"/>
</dbReference>
<accession>A0A2S6CV78</accession>
<gene>
    <name evidence="2" type="ORF">CUN59_09015</name>
</gene>
<evidence type="ECO:0000259" key="1">
    <source>
        <dbReference type="Pfam" id="PF08241"/>
    </source>
</evidence>
<dbReference type="GO" id="GO:0032259">
    <property type="term" value="P:methylation"/>
    <property type="evidence" value="ECO:0007669"/>
    <property type="project" value="UniProtKB-KW"/>
</dbReference>
<dbReference type="OrthoDB" id="457170at2"/>
<proteinExistence type="predicted"/>
<dbReference type="Proteomes" id="UP000239589">
    <property type="component" value="Unassembled WGS sequence"/>
</dbReference>
<dbReference type="RefSeq" id="WP_104387534.1">
    <property type="nucleotide sequence ID" value="NZ_PGEM01000059.1"/>
</dbReference>
<dbReference type="CDD" id="cd02440">
    <property type="entry name" value="AdoMet_MTases"/>
    <property type="match status" value="1"/>
</dbReference>
<dbReference type="EMBL" id="PGEM01000059">
    <property type="protein sequence ID" value="PPJ63639.1"/>
    <property type="molecule type" value="Genomic_DNA"/>
</dbReference>
<protein>
    <submittedName>
        <fullName evidence="2">Methyltransferase type 11</fullName>
    </submittedName>
</protein>
<dbReference type="Pfam" id="PF08241">
    <property type="entry name" value="Methyltransf_11"/>
    <property type="match status" value="1"/>
</dbReference>
<dbReference type="AlphaFoldDB" id="A0A2S6CV78"/>